<accession>A0A2I0VGA8</accession>
<evidence type="ECO:0000256" key="2">
    <source>
        <dbReference type="ARBA" id="ARBA00022737"/>
    </source>
</evidence>
<keyword evidence="3" id="KW-0560">Oxidoreductase</keyword>
<dbReference type="InterPro" id="IPR012336">
    <property type="entry name" value="Thioredoxin-like_fold"/>
</dbReference>
<evidence type="ECO:0000256" key="4">
    <source>
        <dbReference type="ARBA" id="ARBA00023027"/>
    </source>
</evidence>
<feature type="domain" description="Thioredoxin" evidence="10">
    <location>
        <begin position="370"/>
        <end position="528"/>
    </location>
</feature>
<keyword evidence="9" id="KW-1133">Transmembrane helix</keyword>
<evidence type="ECO:0000256" key="3">
    <source>
        <dbReference type="ARBA" id="ARBA00023002"/>
    </source>
</evidence>
<keyword evidence="12" id="KW-1185">Reference proteome</keyword>
<evidence type="ECO:0000259" key="10">
    <source>
        <dbReference type="PROSITE" id="PS51352"/>
    </source>
</evidence>
<dbReference type="InterPro" id="IPR036249">
    <property type="entry name" value="Thioredoxin-like_sf"/>
</dbReference>
<feature type="region of interest" description="Disordered" evidence="8">
    <location>
        <begin position="65"/>
        <end position="91"/>
    </location>
</feature>
<evidence type="ECO:0000256" key="7">
    <source>
        <dbReference type="ARBA" id="ARBA00047804"/>
    </source>
</evidence>
<feature type="domain" description="Thioredoxin" evidence="10">
    <location>
        <begin position="205"/>
        <end position="366"/>
    </location>
</feature>
<dbReference type="SUPFAM" id="SSF57889">
    <property type="entry name" value="Cysteine-rich domain"/>
    <property type="match status" value="1"/>
</dbReference>
<dbReference type="Pfam" id="PF13905">
    <property type="entry name" value="Thioredoxin_8"/>
    <property type="match status" value="2"/>
</dbReference>
<keyword evidence="2" id="KW-0677">Repeat</keyword>
<proteinExistence type="inferred from homology"/>
<dbReference type="STRING" id="906689.A0A2I0VGA8"/>
<dbReference type="EC" id="1.8.1.8" evidence="1"/>
<reference evidence="11 12" key="1">
    <citation type="journal article" date="2016" name="Sci. Rep.">
        <title>The Dendrobium catenatum Lindl. genome sequence provides insights into polysaccharide synthase, floral development and adaptive evolution.</title>
        <authorList>
            <person name="Zhang G.Q."/>
            <person name="Xu Q."/>
            <person name="Bian C."/>
            <person name="Tsai W.C."/>
            <person name="Yeh C.M."/>
            <person name="Liu K.W."/>
            <person name="Yoshida K."/>
            <person name="Zhang L.S."/>
            <person name="Chang S.B."/>
            <person name="Chen F."/>
            <person name="Shi Y."/>
            <person name="Su Y.Y."/>
            <person name="Zhang Y.Q."/>
            <person name="Chen L.J."/>
            <person name="Yin Y."/>
            <person name="Lin M."/>
            <person name="Huang H."/>
            <person name="Deng H."/>
            <person name="Wang Z.W."/>
            <person name="Zhu S.L."/>
            <person name="Zhao X."/>
            <person name="Deng C."/>
            <person name="Niu S.C."/>
            <person name="Huang J."/>
            <person name="Wang M."/>
            <person name="Liu G.H."/>
            <person name="Yang H.J."/>
            <person name="Xiao X.J."/>
            <person name="Hsiao Y.Y."/>
            <person name="Wu W.L."/>
            <person name="Chen Y.Y."/>
            <person name="Mitsuda N."/>
            <person name="Ohme-Takagi M."/>
            <person name="Luo Y.B."/>
            <person name="Van de Peer Y."/>
            <person name="Liu Z.J."/>
        </authorList>
    </citation>
    <scope>NUCLEOTIDE SEQUENCE [LARGE SCALE GENOMIC DNA]</scope>
    <source>
        <tissue evidence="11">The whole plant</tissue>
    </source>
</reference>
<evidence type="ECO:0000256" key="8">
    <source>
        <dbReference type="SAM" id="MobiDB-lite"/>
    </source>
</evidence>
<comment type="catalytic activity">
    <reaction evidence="6">
        <text>[protein]-dithiol + NAD(+) = [protein]-disulfide + NADH + H(+)</text>
        <dbReference type="Rhea" id="RHEA:18749"/>
        <dbReference type="Rhea" id="RHEA-COMP:10593"/>
        <dbReference type="Rhea" id="RHEA-COMP:10594"/>
        <dbReference type="ChEBI" id="CHEBI:15378"/>
        <dbReference type="ChEBI" id="CHEBI:29950"/>
        <dbReference type="ChEBI" id="CHEBI:50058"/>
        <dbReference type="ChEBI" id="CHEBI:57540"/>
        <dbReference type="ChEBI" id="CHEBI:57945"/>
        <dbReference type="EC" id="1.8.1.8"/>
    </reaction>
</comment>
<feature type="compositionally biased region" description="Basic and acidic residues" evidence="8">
    <location>
        <begin position="71"/>
        <end position="83"/>
    </location>
</feature>
<reference evidence="11 12" key="2">
    <citation type="journal article" date="2017" name="Nature">
        <title>The Apostasia genome and the evolution of orchids.</title>
        <authorList>
            <person name="Zhang G.Q."/>
            <person name="Liu K.W."/>
            <person name="Li Z."/>
            <person name="Lohaus R."/>
            <person name="Hsiao Y.Y."/>
            <person name="Niu S.C."/>
            <person name="Wang J.Y."/>
            <person name="Lin Y.C."/>
            <person name="Xu Q."/>
            <person name="Chen L.J."/>
            <person name="Yoshida K."/>
            <person name="Fujiwara S."/>
            <person name="Wang Z.W."/>
            <person name="Zhang Y.Q."/>
            <person name="Mitsuda N."/>
            <person name="Wang M."/>
            <person name="Liu G.H."/>
            <person name="Pecoraro L."/>
            <person name="Huang H.X."/>
            <person name="Xiao X.J."/>
            <person name="Lin M."/>
            <person name="Wu X.Y."/>
            <person name="Wu W.L."/>
            <person name="Chen Y.Y."/>
            <person name="Chang S.B."/>
            <person name="Sakamoto S."/>
            <person name="Ohme-Takagi M."/>
            <person name="Yagi M."/>
            <person name="Zeng S.J."/>
            <person name="Shen C.Y."/>
            <person name="Yeh C.M."/>
            <person name="Luo Y.B."/>
            <person name="Tsai W.C."/>
            <person name="Van de Peer Y."/>
            <person name="Liu Z.J."/>
        </authorList>
    </citation>
    <scope>NUCLEOTIDE SEQUENCE [LARGE SCALE GENOMIC DNA]</scope>
    <source>
        <tissue evidence="11">The whole plant</tissue>
    </source>
</reference>
<dbReference type="InterPro" id="IPR013766">
    <property type="entry name" value="Thioredoxin_domain"/>
</dbReference>
<keyword evidence="4" id="KW-0520">NAD</keyword>
<evidence type="ECO:0000313" key="11">
    <source>
        <dbReference type="EMBL" id="PKU62449.1"/>
    </source>
</evidence>
<evidence type="ECO:0000256" key="1">
    <source>
        <dbReference type="ARBA" id="ARBA00012612"/>
    </source>
</evidence>
<dbReference type="PROSITE" id="PS51352">
    <property type="entry name" value="THIOREDOXIN_2"/>
    <property type="match status" value="2"/>
</dbReference>
<feature type="transmembrane region" description="Helical" evidence="9">
    <location>
        <begin position="99"/>
        <end position="118"/>
    </location>
</feature>
<dbReference type="EMBL" id="KZ503646">
    <property type="protein sequence ID" value="PKU62449.1"/>
    <property type="molecule type" value="Genomic_DNA"/>
</dbReference>
<dbReference type="InterPro" id="IPR052259">
    <property type="entry name" value="Nucleoredoxin-like"/>
</dbReference>
<name>A0A2I0VGA8_9ASPA</name>
<keyword evidence="9" id="KW-0812">Transmembrane</keyword>
<dbReference type="AlphaFoldDB" id="A0A2I0VGA8"/>
<dbReference type="PANTHER" id="PTHR13871">
    <property type="entry name" value="THIOREDOXIN"/>
    <property type="match status" value="1"/>
</dbReference>
<organism evidence="11 12">
    <name type="scientific">Dendrobium catenatum</name>
    <dbReference type="NCBI Taxonomy" id="906689"/>
    <lineage>
        <taxon>Eukaryota</taxon>
        <taxon>Viridiplantae</taxon>
        <taxon>Streptophyta</taxon>
        <taxon>Embryophyta</taxon>
        <taxon>Tracheophyta</taxon>
        <taxon>Spermatophyta</taxon>
        <taxon>Magnoliopsida</taxon>
        <taxon>Liliopsida</taxon>
        <taxon>Asparagales</taxon>
        <taxon>Orchidaceae</taxon>
        <taxon>Epidendroideae</taxon>
        <taxon>Malaxideae</taxon>
        <taxon>Dendrobiinae</taxon>
        <taxon>Dendrobium</taxon>
    </lineage>
</organism>
<feature type="region of interest" description="Disordered" evidence="8">
    <location>
        <begin position="1"/>
        <end position="44"/>
    </location>
</feature>
<sequence>MDKEDDETISFAGMACHVSPSPETSRNPSPPGDPLFEFRPSPELSYPSSPADLLFSNGLLLPRSLPPETGANDRPRCLKDPAGHRGGSRKLTMSASKRVSFQLVITTTILSIIALLWMQDRRRRSPEGQSNKLGTVDDMSGRWLDDQGGRKLGGGGRSASPVAKVVDVTLDGVIPNVAVNDGTGAVVGRSSGGVTMVLSPNAIPFTPLEVLPVNSLVGNCISEEVAGLPFVVSVEELEGKTIGLYFGANWYAKCEKFTPLLTEVYQKLKEQGTEFEVVFVSCDEDQSSFEQFHGTMPWVAIPFGDLQSRKILNQRYDIEGIPSLVILSPNGQVLQTNGVELIRRYGSQAFPFTPLSIRELIAEEKANQDSQTLEKLLATNGRDYVIDHGKQVPISNLVGKTIGLFFSALSYPPCAKFTSRLASIYRNLREKHDQFEIVFVSVDKDESSYSQSFSEMPWIALPYNVESTKLLSRYFDVQGIPTLIIIGPDGKTITKEGRNLINLHMEMAYPFTEERLKLLREKMDEEAKNYPSSLNHAGHRHALNLVSENSGGGPFICCECDEQGLGWAYQCLGCGYEIHGKCVREVEGKGTSENSPLPKSSSGL</sequence>
<evidence type="ECO:0000256" key="5">
    <source>
        <dbReference type="ARBA" id="ARBA00025782"/>
    </source>
</evidence>
<evidence type="ECO:0000256" key="9">
    <source>
        <dbReference type="SAM" id="Phobius"/>
    </source>
</evidence>
<evidence type="ECO:0000256" key="6">
    <source>
        <dbReference type="ARBA" id="ARBA00047388"/>
    </source>
</evidence>
<dbReference type="SUPFAM" id="SSF52833">
    <property type="entry name" value="Thioredoxin-like"/>
    <property type="match status" value="2"/>
</dbReference>
<gene>
    <name evidence="11" type="ORF">MA16_Dca022537</name>
</gene>
<comment type="catalytic activity">
    <reaction evidence="7">
        <text>[protein]-dithiol + NADP(+) = [protein]-disulfide + NADPH + H(+)</text>
        <dbReference type="Rhea" id="RHEA:18753"/>
        <dbReference type="Rhea" id="RHEA-COMP:10593"/>
        <dbReference type="Rhea" id="RHEA-COMP:10594"/>
        <dbReference type="ChEBI" id="CHEBI:15378"/>
        <dbReference type="ChEBI" id="CHEBI:29950"/>
        <dbReference type="ChEBI" id="CHEBI:50058"/>
        <dbReference type="ChEBI" id="CHEBI:57783"/>
        <dbReference type="ChEBI" id="CHEBI:58349"/>
        <dbReference type="EC" id="1.8.1.8"/>
    </reaction>
</comment>
<protein>
    <recommendedName>
        <fullName evidence="1">protein-disulfide reductase</fullName>
        <ecNumber evidence="1">1.8.1.8</ecNumber>
    </recommendedName>
</protein>
<dbReference type="GO" id="GO:0047134">
    <property type="term" value="F:protein-disulfide reductase [NAD(P)H] activity"/>
    <property type="evidence" value="ECO:0007669"/>
    <property type="project" value="UniProtKB-EC"/>
</dbReference>
<dbReference type="Proteomes" id="UP000233837">
    <property type="component" value="Unassembled WGS sequence"/>
</dbReference>
<evidence type="ECO:0000313" key="12">
    <source>
        <dbReference type="Proteomes" id="UP000233837"/>
    </source>
</evidence>
<dbReference type="PANTHER" id="PTHR13871:SF7">
    <property type="entry name" value="NUCLEOREDOXIN 2-RELATED"/>
    <property type="match status" value="1"/>
</dbReference>
<keyword evidence="9" id="KW-0472">Membrane</keyword>
<dbReference type="InterPro" id="IPR046349">
    <property type="entry name" value="C1-like_sf"/>
</dbReference>
<dbReference type="Gene3D" id="3.40.30.10">
    <property type="entry name" value="Glutaredoxin"/>
    <property type="match status" value="2"/>
</dbReference>
<comment type="similarity">
    <text evidence="5">Belongs to the nucleoredoxin family.</text>
</comment>